<dbReference type="Gene3D" id="1.25.40.10">
    <property type="entry name" value="Tetratricopeptide repeat domain"/>
    <property type="match status" value="2"/>
</dbReference>
<dbReference type="Pfam" id="PF13424">
    <property type="entry name" value="TPR_12"/>
    <property type="match status" value="1"/>
</dbReference>
<dbReference type="PROSITE" id="PS51635">
    <property type="entry name" value="PNPLA"/>
    <property type="match status" value="1"/>
</dbReference>
<dbReference type="Pfam" id="PF01734">
    <property type="entry name" value="Patatin"/>
    <property type="match status" value="1"/>
</dbReference>
<dbReference type="InterPro" id="IPR027417">
    <property type="entry name" value="P-loop_NTPase"/>
</dbReference>
<dbReference type="InParanoid" id="G4TET0"/>
<dbReference type="InterPro" id="IPR002182">
    <property type="entry name" value="NB-ARC"/>
</dbReference>
<comment type="caution">
    <text evidence="2">Lacks conserved residue(s) required for the propagation of feature annotation.</text>
</comment>
<dbReference type="HOGENOM" id="CLU_000288_125_6_1"/>
<dbReference type="Pfam" id="PF00931">
    <property type="entry name" value="NB-ARC"/>
    <property type="match status" value="1"/>
</dbReference>
<dbReference type="STRING" id="1109443.G4TET0"/>
<dbReference type="Gene3D" id="3.40.1090.10">
    <property type="entry name" value="Cytosolic phospholipase A2 catalytic domain"/>
    <property type="match status" value="1"/>
</dbReference>
<reference evidence="5 6" key="1">
    <citation type="journal article" date="2011" name="PLoS Pathog.">
        <title>Endophytic Life Strategies Decoded by Genome and Transcriptome Analyses of the Mutualistic Root Symbiont Piriformospora indica.</title>
        <authorList>
            <person name="Zuccaro A."/>
            <person name="Lahrmann U."/>
            <person name="Guldener U."/>
            <person name="Langen G."/>
            <person name="Pfiffi S."/>
            <person name="Biedenkopf D."/>
            <person name="Wong P."/>
            <person name="Samans B."/>
            <person name="Grimm C."/>
            <person name="Basiewicz M."/>
            <person name="Murat C."/>
            <person name="Martin F."/>
            <person name="Kogel K.H."/>
        </authorList>
    </citation>
    <scope>NUCLEOTIDE SEQUENCE [LARGE SCALE GENOMIC DNA]</scope>
    <source>
        <strain evidence="5 6">DSM 11827</strain>
    </source>
</reference>
<dbReference type="Pfam" id="PF13374">
    <property type="entry name" value="TPR_10"/>
    <property type="match status" value="2"/>
</dbReference>
<dbReference type="OMA" id="HAAFNIS"/>
<comment type="caution">
    <text evidence="5">The sequence shown here is derived from an EMBL/GenBank/DDBJ whole genome shotgun (WGS) entry which is preliminary data.</text>
</comment>
<evidence type="ECO:0000256" key="3">
    <source>
        <dbReference type="SAM" id="MobiDB-lite"/>
    </source>
</evidence>
<dbReference type="InterPro" id="IPR002641">
    <property type="entry name" value="PNPLA_dom"/>
</dbReference>
<name>G4TET0_SERID</name>
<evidence type="ECO:0000256" key="1">
    <source>
        <dbReference type="ARBA" id="ARBA00023098"/>
    </source>
</evidence>
<dbReference type="SUPFAM" id="SSF52151">
    <property type="entry name" value="FabD/lysophospholipase-like"/>
    <property type="match status" value="1"/>
</dbReference>
<dbReference type="SUPFAM" id="SSF48452">
    <property type="entry name" value="TPR-like"/>
    <property type="match status" value="1"/>
</dbReference>
<accession>G4TET0</accession>
<dbReference type="PANTHER" id="PTHR46082">
    <property type="entry name" value="ATP/GTP-BINDING PROTEIN-RELATED"/>
    <property type="match status" value="1"/>
</dbReference>
<protein>
    <recommendedName>
        <fullName evidence="4">PNPLA domain-containing protein</fullName>
    </recommendedName>
</protein>
<dbReference type="InterPro" id="IPR053137">
    <property type="entry name" value="NLR-like"/>
</dbReference>
<feature type="domain" description="PNPLA" evidence="4">
    <location>
        <begin position="13"/>
        <end position="208"/>
    </location>
</feature>
<evidence type="ECO:0000259" key="4">
    <source>
        <dbReference type="PROSITE" id="PS51635"/>
    </source>
</evidence>
<dbReference type="SMART" id="SM00028">
    <property type="entry name" value="TPR"/>
    <property type="match status" value="4"/>
</dbReference>
<feature type="region of interest" description="Disordered" evidence="3">
    <location>
        <begin position="1113"/>
        <end position="1136"/>
    </location>
</feature>
<proteinExistence type="predicted"/>
<dbReference type="EMBL" id="CAFZ01000065">
    <property type="protein sequence ID" value="CCA69846.1"/>
    <property type="molecule type" value="Genomic_DNA"/>
</dbReference>
<dbReference type="InterPro" id="IPR019734">
    <property type="entry name" value="TPR_rpt"/>
</dbReference>
<dbReference type="GO" id="GO:0046486">
    <property type="term" value="P:glycerolipid metabolic process"/>
    <property type="evidence" value="ECO:0007669"/>
    <property type="project" value="UniProtKB-ARBA"/>
</dbReference>
<dbReference type="AlphaFoldDB" id="G4TET0"/>
<gene>
    <name evidence="5" type="ORF">PIIN_03786</name>
</gene>
<dbReference type="OrthoDB" id="1658288at2759"/>
<dbReference type="eggNOG" id="KOG1840">
    <property type="taxonomic scope" value="Eukaryota"/>
</dbReference>
<dbReference type="GO" id="GO:0043531">
    <property type="term" value="F:ADP binding"/>
    <property type="evidence" value="ECO:0007669"/>
    <property type="project" value="InterPro"/>
</dbReference>
<sequence>MQRNGNGRALCLASFDGGEARCMSQLHILCALMHQIQLEGHPEDPDAVVLPCEVFDLIGGSEAGGVIAIMLSRLRMSAPEAAAAFETISHQIYLQQTLPAKDRSHILRRSLESLLEQRSLDADAKLYDGSCPPAFVIVTPTSNLSSCMKFRTYRSRVGLPSQITILDAMLATAATLPYFDPVKVKQSLGEEEYIAPSLEFYNPIKEILTEAHGLYSGKAQVATLVSFGAGNPGVIKFNPGSEDWKLTLAKLLSNSERVGGEIGSQMGHLGIYFRFSVQQGIQISSLPEGRLSSLIGTHTAAYLEDYEVASRLEACVESIQQRVGVTTLDQLRRVGGGQATYKGIPALTTHFVMRSEPWKRMTDALQDDQSRQRIIVLSGMGGLGKTQLAIHFVEEHRSRFDYIFFVDGSSEASIQLDLIAHAKSWSPGCTHLTLEASLSAFCDPGHKNYLLFIDNVDDVNIDLARYLPQSNSGCIIITTRNRSLGHLASQPSSHVELEVMNVEEATEAIFRSSRLPTTNGNRQALVQIAEELGCLPVALIQAGSYIFQSHCTPEEYLDLLKQHLVDMLEQASADRQRRSVHAAFNISYQKLPHELQNFLLLLSCFHFANFPTAIIPSAAKAGFRTKVRCLQEQESDSELSIPLLQSIFCPKGGEWDDRTLHQYAIILQQYSLASFSPTTGTLMLRLHPLVHKWVSFRTSPIPMAAFRQGAVRLLSCGAAMESLRHHLAPHAEEIIRHTDIETIGADDSAAIAIILQAAGQGEQGREVWRRILSQLENIHGEKDLRVATVMMEIGGDFSGRLTEMETLVMKAIAIREELLGRENIDTLKAKGLLCGIYRYAGKVDQAREVQAEVSTILKALKSASQDDKFQVTKWFGSIHTFQGEWAAAERLEKETLEDLKSRLGETHPDTLQAMNNLAYLYYSRAWFKKAEDLWLRVVEVRKETLGKEHLETQRATANLGSVYHAEGRYKEAETLMLEARRVVGRMLGESHWLTLISLGNLGTIYRSQRRITEAEAMFAKVLDLARGAYPESDPIVMRALLALAKFYLSEDEGEKALPLLNTALAQLANEGTNNRLESGHSLYYIARELLSSGLLEEAKRCAMQAERLLLEPPSRADVTSGSDEFSREMPNKSSAKQLLENIEEELEVEGRMK</sequence>
<evidence type="ECO:0000256" key="2">
    <source>
        <dbReference type="PROSITE-ProRule" id="PRU01161"/>
    </source>
</evidence>
<evidence type="ECO:0000313" key="5">
    <source>
        <dbReference type="EMBL" id="CCA69846.1"/>
    </source>
</evidence>
<dbReference type="SUPFAM" id="SSF52540">
    <property type="entry name" value="P-loop containing nucleoside triphosphate hydrolases"/>
    <property type="match status" value="1"/>
</dbReference>
<keyword evidence="6" id="KW-1185">Reference proteome</keyword>
<organism evidence="5 6">
    <name type="scientific">Serendipita indica (strain DSM 11827)</name>
    <name type="common">Root endophyte fungus</name>
    <name type="synonym">Piriformospora indica</name>
    <dbReference type="NCBI Taxonomy" id="1109443"/>
    <lineage>
        <taxon>Eukaryota</taxon>
        <taxon>Fungi</taxon>
        <taxon>Dikarya</taxon>
        <taxon>Basidiomycota</taxon>
        <taxon>Agaricomycotina</taxon>
        <taxon>Agaricomycetes</taxon>
        <taxon>Sebacinales</taxon>
        <taxon>Serendipitaceae</taxon>
        <taxon>Serendipita</taxon>
    </lineage>
</organism>
<dbReference type="Gene3D" id="3.40.50.300">
    <property type="entry name" value="P-loop containing nucleotide triphosphate hydrolases"/>
    <property type="match status" value="1"/>
</dbReference>
<evidence type="ECO:0000313" key="6">
    <source>
        <dbReference type="Proteomes" id="UP000007148"/>
    </source>
</evidence>
<dbReference type="PANTHER" id="PTHR46082:SF6">
    <property type="entry name" value="AAA+ ATPASE DOMAIN-CONTAINING PROTEIN-RELATED"/>
    <property type="match status" value="1"/>
</dbReference>
<dbReference type="InterPro" id="IPR011990">
    <property type="entry name" value="TPR-like_helical_dom_sf"/>
</dbReference>
<dbReference type="InterPro" id="IPR016035">
    <property type="entry name" value="Acyl_Trfase/lysoPLipase"/>
</dbReference>
<keyword evidence="1" id="KW-0443">Lipid metabolism</keyword>
<dbReference type="Proteomes" id="UP000007148">
    <property type="component" value="Unassembled WGS sequence"/>
</dbReference>